<protein>
    <recommendedName>
        <fullName evidence="3">CHAT domain-containing protein</fullName>
    </recommendedName>
</protein>
<dbReference type="Proteomes" id="UP000198848">
    <property type="component" value="Unassembled WGS sequence"/>
</dbReference>
<evidence type="ECO:0000313" key="1">
    <source>
        <dbReference type="EMBL" id="SDQ66097.1"/>
    </source>
</evidence>
<accession>A0A1H1CP61</accession>
<name>A0A1H1CP61_NATTX</name>
<dbReference type="AlphaFoldDB" id="A0A1H1CP61"/>
<evidence type="ECO:0008006" key="3">
    <source>
        <dbReference type="Google" id="ProtNLM"/>
    </source>
</evidence>
<sequence>MIEWELGDQTLRVTDVDNAELSVRGGDLAVSGDAPDLSRAVDDTVLATATHLEFPHSVVYAFSAESDDRYELNPTGEPLTLGPGEYVVDVDTEIKTYLRFSGRATIEKTAGFESVVVSFPERTEVVLGFRSRHELPAGTITVPDDPSKVAEAISHLAASHKTDGPDRTYPTLRGHPSLLEHGDELEIPDKVAADAPETGIELVVPPCYESLYVTAPLAYYLQARVRTADGGEDAPILRLPDQGIERHLSPMPTLERDVERLLRKAFFLDCLVRNAGPYGTRLAEETLLEELNCSAAALYDATPQQRLATYLDVPFTAIEHRIPEWHLSTYVAPEFDRLEALPFLLDRMSLIYRPRTSTLEGKELIERSLEDFYRGPNATDDFGPATPDRASAGEVASVDVVKPELRHGRVHGWLADGVPIDVFKSAPEAYYNRLDYLERSSDATSIRVVLNDPEMASEYDEVAPIYRQRSEELPIDVTVEESVSQADLARIFENDHDFVHYIGHCETDGFRCSDGYLSVSNLDRCNTQTFFLNACGSFYEGKRLIENGSVAGAVTFSQVLNDHAVTVGSTFAKLLVHGFSIERAMGLARRRIMMGKDYAVVGDGTHSLTQAEHRFPTTITINPLDDTSSDLPGPIPSGVADDLDSADRYHVTVDCYMTRATGAHYYPHTEDNEYAYLCGNETNMTLSGSELATLLKEMEASVIYDGDLYWSEELWSRFDRTR</sequence>
<proteinExistence type="predicted"/>
<dbReference type="RefSeq" id="WP_090379431.1">
    <property type="nucleotide sequence ID" value="NZ_FNLC01000001.1"/>
</dbReference>
<dbReference type="OrthoDB" id="269729at2157"/>
<keyword evidence="2" id="KW-1185">Reference proteome</keyword>
<evidence type="ECO:0000313" key="2">
    <source>
        <dbReference type="Proteomes" id="UP000198848"/>
    </source>
</evidence>
<gene>
    <name evidence="1" type="ORF">SAMN04489842_1481</name>
</gene>
<reference evidence="2" key="1">
    <citation type="submission" date="2016-10" db="EMBL/GenBank/DDBJ databases">
        <authorList>
            <person name="Varghese N."/>
            <person name="Submissions S."/>
        </authorList>
    </citation>
    <scope>NUCLEOTIDE SEQUENCE [LARGE SCALE GENOMIC DNA]</scope>
    <source>
        <strain evidence="2">DSM 24767</strain>
    </source>
</reference>
<organism evidence="1 2">
    <name type="scientific">Natronobacterium texcoconense</name>
    <dbReference type="NCBI Taxonomy" id="1095778"/>
    <lineage>
        <taxon>Archaea</taxon>
        <taxon>Methanobacteriati</taxon>
        <taxon>Methanobacteriota</taxon>
        <taxon>Stenosarchaea group</taxon>
        <taxon>Halobacteria</taxon>
        <taxon>Halobacteriales</taxon>
        <taxon>Natrialbaceae</taxon>
        <taxon>Natronobacterium</taxon>
    </lineage>
</organism>
<dbReference type="EMBL" id="FNLC01000001">
    <property type="protein sequence ID" value="SDQ66097.1"/>
    <property type="molecule type" value="Genomic_DNA"/>
</dbReference>